<sequence length="71" mass="7646">MTGETPAHLGGGRFLRDVSHSAILTEIPANVKNYGRVRGFGGVYALTVGVRKAYAVITVIAYRSSRLALRL</sequence>
<organism evidence="1 2">
    <name type="scientific">Brevundimonas phage vB_BpoS-Marchewka</name>
    <dbReference type="NCBI Taxonomy" id="2948604"/>
    <lineage>
        <taxon>Viruses</taxon>
        <taxon>Duplodnaviria</taxon>
        <taxon>Heunggongvirae</taxon>
        <taxon>Uroviricota</taxon>
        <taxon>Caudoviricetes</taxon>
        <taxon>Jeanschmidtviridae</taxon>
        <taxon>Marchewkavirus</taxon>
        <taxon>Marchewkavirus marchewka</taxon>
    </lineage>
</organism>
<reference evidence="1" key="1">
    <citation type="submission" date="2022-04" db="EMBL/GenBank/DDBJ databases">
        <authorList>
            <person name="Friedrich I."/>
            <person name="Schneider D."/>
            <person name="Poehlein A."/>
            <person name="Hertel R."/>
            <person name="Daniel R."/>
        </authorList>
    </citation>
    <scope>NUCLEOTIDE SEQUENCE</scope>
</reference>
<dbReference type="Proteomes" id="UP001056634">
    <property type="component" value="Segment"/>
</dbReference>
<evidence type="ECO:0000313" key="2">
    <source>
        <dbReference type="Proteomes" id="UP001056634"/>
    </source>
</evidence>
<name>A0A9E7SSN1_9CAUD</name>
<gene>
    <name evidence="1" type="ORF">MARCHEWKA_04890</name>
</gene>
<accession>A0A9E7SSN1</accession>
<keyword evidence="2" id="KW-1185">Reference proteome</keyword>
<proteinExistence type="predicted"/>
<dbReference type="EMBL" id="ON529851">
    <property type="protein sequence ID" value="UTC29001.1"/>
    <property type="molecule type" value="Genomic_DNA"/>
</dbReference>
<protein>
    <submittedName>
        <fullName evidence="1">Uncharacterized protein</fullName>
    </submittedName>
</protein>
<evidence type="ECO:0000313" key="1">
    <source>
        <dbReference type="EMBL" id="UTC29001.1"/>
    </source>
</evidence>